<dbReference type="EMBL" id="AP022612">
    <property type="protein sequence ID" value="BBZ32704.1"/>
    <property type="molecule type" value="Genomic_DNA"/>
</dbReference>
<dbReference type="AlphaFoldDB" id="A0A7I7XUA9"/>
<dbReference type="InterPro" id="IPR029063">
    <property type="entry name" value="SAM-dependent_MTases_sf"/>
</dbReference>
<reference evidence="7" key="2">
    <citation type="submission" date="2020-02" db="EMBL/GenBank/DDBJ databases">
        <authorList>
            <person name="Matsumoto Y."/>
            <person name="Motooka D."/>
            <person name="Nakamura S."/>
        </authorList>
    </citation>
    <scope>NUCLEOTIDE SEQUENCE</scope>
    <source>
        <strain evidence="7">JCM 13671</strain>
    </source>
</reference>
<dbReference type="PANTHER" id="PTHR43619:SF2">
    <property type="entry name" value="S-ADENOSYL-L-METHIONINE-DEPENDENT METHYLTRANSFERASES SUPERFAMILY PROTEIN"/>
    <property type="match status" value="1"/>
</dbReference>
<evidence type="ECO:0000256" key="5">
    <source>
        <dbReference type="ARBA" id="ARBA00022691"/>
    </source>
</evidence>
<comment type="function">
    <text evidence="1 6">Exhibits S-adenosyl-L-methionine-dependent methyltransferase activity.</text>
</comment>
<sequence length="321" mass="34753">MIHIAGGEMVRDSDDRWEVDESVGATALGAAAVRAYESAAGSPLFVDPYAQRFLDAAAERGMTVTHGGRMPEDFSDSDPALVEFVQTMTNYAATRTKCFDDFVVNAAVAGVRQFVILAAGLDTRAWRLDALRGCSVFEIDQPEVLRFKEAALGPKVVPVAYDTSVPIDLRGDWPKALRAAGFQQSDPTAWSAEGLLPYLPPEAQGSLFDRIDGLSASGSRLIVDVYRPEFYGDAALEQAFEQLDRAARSGLEADGDDGRIYQKDLFFTGERIDVSAWLRERGWEVSVLPSVDAMAALGRPAAASVSADALSSDFVEAKRLD</sequence>
<dbReference type="NCBIfam" id="TIGR00027">
    <property type="entry name" value="mthyl_TIGR00027"/>
    <property type="match status" value="1"/>
</dbReference>
<reference evidence="7" key="1">
    <citation type="journal article" date="2019" name="Emerg. Microbes Infect.">
        <title>Comprehensive subspecies identification of 175 nontuberculous mycobacteria species based on 7547 genomic profiles.</title>
        <authorList>
            <person name="Matsumoto Y."/>
            <person name="Kinjo T."/>
            <person name="Motooka D."/>
            <person name="Nabeya D."/>
            <person name="Jung N."/>
            <person name="Uechi K."/>
            <person name="Horii T."/>
            <person name="Iida T."/>
            <person name="Fujita J."/>
            <person name="Nakamura S."/>
        </authorList>
    </citation>
    <scope>NUCLEOTIDE SEQUENCE [LARGE SCALE GENOMIC DNA]</scope>
    <source>
        <strain evidence="7">JCM 13671</strain>
    </source>
</reference>
<protein>
    <recommendedName>
        <fullName evidence="6">S-adenosyl-L-methionine-dependent methyltransferase</fullName>
        <ecNumber evidence="6">2.1.1.-</ecNumber>
    </recommendedName>
</protein>
<accession>A0A7I7XUA9</accession>
<evidence type="ECO:0000313" key="7">
    <source>
        <dbReference type="EMBL" id="BBZ32704.1"/>
    </source>
</evidence>
<evidence type="ECO:0000256" key="2">
    <source>
        <dbReference type="ARBA" id="ARBA00008138"/>
    </source>
</evidence>
<evidence type="ECO:0000313" key="8">
    <source>
        <dbReference type="Proteomes" id="UP000466931"/>
    </source>
</evidence>
<keyword evidence="3 6" id="KW-0489">Methyltransferase</keyword>
<dbReference type="EC" id="2.1.1.-" evidence="6"/>
<evidence type="ECO:0000256" key="4">
    <source>
        <dbReference type="ARBA" id="ARBA00022679"/>
    </source>
</evidence>
<dbReference type="InterPro" id="IPR011610">
    <property type="entry name" value="SAM_mthyl_Trfase_ML2640-like"/>
</dbReference>
<comment type="similarity">
    <text evidence="2 6">Belongs to the UPF0677 family.</text>
</comment>
<dbReference type="Gene3D" id="3.40.50.150">
    <property type="entry name" value="Vaccinia Virus protein VP39"/>
    <property type="match status" value="1"/>
</dbReference>
<keyword evidence="4 7" id="KW-0808">Transferase</keyword>
<proteinExistence type="inferred from homology"/>
<dbReference type="GO" id="GO:0032259">
    <property type="term" value="P:methylation"/>
    <property type="evidence" value="ECO:0007669"/>
    <property type="project" value="UniProtKB-KW"/>
</dbReference>
<organism evidence="7 8">
    <name type="scientific">Mycolicibacterium confluentis</name>
    <dbReference type="NCBI Taxonomy" id="28047"/>
    <lineage>
        <taxon>Bacteria</taxon>
        <taxon>Bacillati</taxon>
        <taxon>Actinomycetota</taxon>
        <taxon>Actinomycetes</taxon>
        <taxon>Mycobacteriales</taxon>
        <taxon>Mycobacteriaceae</taxon>
        <taxon>Mycolicibacterium</taxon>
    </lineage>
</organism>
<dbReference type="InterPro" id="IPR007213">
    <property type="entry name" value="Ppm1/Ppm2/Tcmp"/>
</dbReference>
<dbReference type="GO" id="GO:0008168">
    <property type="term" value="F:methyltransferase activity"/>
    <property type="evidence" value="ECO:0007669"/>
    <property type="project" value="UniProtKB-UniRule"/>
</dbReference>
<dbReference type="PANTHER" id="PTHR43619">
    <property type="entry name" value="S-ADENOSYL-L-METHIONINE-DEPENDENT METHYLTRANSFERASE YKTD-RELATED"/>
    <property type="match status" value="1"/>
</dbReference>
<gene>
    <name evidence="7" type="ORF">MCNF_13090</name>
</gene>
<dbReference type="Pfam" id="PF04072">
    <property type="entry name" value="LCM"/>
    <property type="match status" value="1"/>
</dbReference>
<evidence type="ECO:0000256" key="6">
    <source>
        <dbReference type="RuleBase" id="RU362030"/>
    </source>
</evidence>
<keyword evidence="8" id="KW-1185">Reference proteome</keyword>
<dbReference type="SUPFAM" id="SSF53335">
    <property type="entry name" value="S-adenosyl-L-methionine-dependent methyltransferases"/>
    <property type="match status" value="1"/>
</dbReference>
<evidence type="ECO:0000256" key="1">
    <source>
        <dbReference type="ARBA" id="ARBA00003907"/>
    </source>
</evidence>
<name>A0A7I7XUA9_9MYCO</name>
<keyword evidence="5 6" id="KW-0949">S-adenosyl-L-methionine</keyword>
<dbReference type="Proteomes" id="UP000466931">
    <property type="component" value="Chromosome"/>
</dbReference>
<evidence type="ECO:0000256" key="3">
    <source>
        <dbReference type="ARBA" id="ARBA00022603"/>
    </source>
</evidence>